<keyword evidence="2" id="KW-1185">Reference proteome</keyword>
<name>A0A1I8ITR6_9PLAT</name>
<protein>
    <submittedName>
        <fullName evidence="3">EGF-like domain-containing protein</fullName>
    </submittedName>
</protein>
<evidence type="ECO:0000256" key="1">
    <source>
        <dbReference type="SAM" id="SignalP"/>
    </source>
</evidence>
<dbReference type="SUPFAM" id="SSF55797">
    <property type="entry name" value="PR-1-like"/>
    <property type="match status" value="1"/>
</dbReference>
<dbReference type="Proteomes" id="UP000095280">
    <property type="component" value="Unplaced"/>
</dbReference>
<organism evidence="2 3">
    <name type="scientific">Macrostomum lignano</name>
    <dbReference type="NCBI Taxonomy" id="282301"/>
    <lineage>
        <taxon>Eukaryota</taxon>
        <taxon>Metazoa</taxon>
        <taxon>Spiralia</taxon>
        <taxon>Lophotrochozoa</taxon>
        <taxon>Platyhelminthes</taxon>
        <taxon>Rhabditophora</taxon>
        <taxon>Macrostomorpha</taxon>
        <taxon>Macrostomida</taxon>
        <taxon>Macrostomidae</taxon>
        <taxon>Macrostomum</taxon>
    </lineage>
</organism>
<dbReference type="InterPro" id="IPR035940">
    <property type="entry name" value="CAP_sf"/>
</dbReference>
<sequence>LVPVHSSLNVLIVIQNVALSSGLAINPTWVSRCCDMTADLDQLLRKPKKTPMDKQITMRLVLKHLSMLLIALAISKPNVAAEETLTVFWYTDVIDLVPGKKGDARFDPRDRPFYGVVDKDTAKEREDAIDTMNNFRANADPPAGDMGYLTWDENVDAHWQSQRCDSSLQTRLSTFVASKTKITYSEAISIIAKEGKAALAAGKCKPNEFYRPCMFYRNMMQNVSMTFACARSTCEGANKPYRIYCDFRGKDDMMPKVFTGMLYQESTPCQLCPKERGYCYKKLCVSGSEKAEIIRDNPSAVVTCDAPCMNCGERKDVDNVCSCHCTKGFTGLDCSGGSGTVSPTCGACRRKGTPCLNGGRDAGPPTEPCKCLCHTGFFGERCEIPEVLISGGLKVPVAPEEDNAIPGSDLPKITNELKNKVADEVNKFCKRNQENYIKCCGSGTLPTSGPMDFLDSSKVHVLKPVKRTSGGKIIATVYTAVPGNNGLCRKNTAKPTPIVPVPPEVVKTAITDNLGKKKLDCCEAKVDEPITNARDGDLESYAKAKVNCIKVKTGLTATIHKV</sequence>
<evidence type="ECO:0000313" key="3">
    <source>
        <dbReference type="WBParaSite" id="maker-uti_cns_0017080-snap-gene-0.2-mRNA-1"/>
    </source>
</evidence>
<feature type="chain" id="PRO_5009321196" evidence="1">
    <location>
        <begin position="25"/>
        <end position="562"/>
    </location>
</feature>
<feature type="signal peptide" evidence="1">
    <location>
        <begin position="1"/>
        <end position="24"/>
    </location>
</feature>
<proteinExistence type="predicted"/>
<keyword evidence="1" id="KW-0732">Signal</keyword>
<reference evidence="3" key="1">
    <citation type="submission" date="2016-11" db="UniProtKB">
        <authorList>
            <consortium name="WormBaseParasite"/>
        </authorList>
    </citation>
    <scope>IDENTIFICATION</scope>
</reference>
<dbReference type="AlphaFoldDB" id="A0A1I8ITR6"/>
<dbReference type="WBParaSite" id="maker-uti_cns_0017080-snap-gene-0.2-mRNA-1">
    <property type="protein sequence ID" value="maker-uti_cns_0017080-snap-gene-0.2-mRNA-1"/>
    <property type="gene ID" value="maker-uti_cns_0017080-snap-gene-0.2"/>
</dbReference>
<accession>A0A1I8ITR6</accession>
<evidence type="ECO:0000313" key="2">
    <source>
        <dbReference type="Proteomes" id="UP000095280"/>
    </source>
</evidence>
<dbReference type="Gene3D" id="3.40.33.10">
    <property type="entry name" value="CAP"/>
    <property type="match status" value="1"/>
</dbReference>